<evidence type="ECO:0000313" key="3">
    <source>
        <dbReference type="EMBL" id="SCF40431.1"/>
    </source>
</evidence>
<keyword evidence="4" id="KW-1185">Reference proteome</keyword>
<dbReference type="Pfam" id="PF06722">
    <property type="entry name" value="EryCIII-like_C"/>
    <property type="match status" value="1"/>
</dbReference>
<dbReference type="InterPro" id="IPR004276">
    <property type="entry name" value="GlycoTrans_28_N"/>
</dbReference>
<feature type="domain" description="Glycosyltransferase family 28 N-terminal" evidence="1">
    <location>
        <begin position="3"/>
        <end position="130"/>
    </location>
</feature>
<dbReference type="Pfam" id="PF03033">
    <property type="entry name" value="Glyco_transf_28"/>
    <property type="match status" value="1"/>
</dbReference>
<evidence type="ECO:0000259" key="2">
    <source>
        <dbReference type="Pfam" id="PF06722"/>
    </source>
</evidence>
<dbReference type="PANTHER" id="PTHR48050">
    <property type="entry name" value="STEROL 3-BETA-GLUCOSYLTRANSFERASE"/>
    <property type="match status" value="1"/>
</dbReference>
<dbReference type="GO" id="GO:0008194">
    <property type="term" value="F:UDP-glycosyltransferase activity"/>
    <property type="evidence" value="ECO:0007669"/>
    <property type="project" value="InterPro"/>
</dbReference>
<gene>
    <name evidence="3" type="ORF">GA0070563_111152</name>
</gene>
<dbReference type="RefSeq" id="WP_074476654.1">
    <property type="nucleotide sequence ID" value="NZ_FMCT01000011.1"/>
</dbReference>
<dbReference type="InterPro" id="IPR050426">
    <property type="entry name" value="Glycosyltransferase_28"/>
</dbReference>
<protein>
    <submittedName>
        <fullName evidence="3">UDP:flavonoid glycosyltransferase YjiC, YdhE family</fullName>
    </submittedName>
</protein>
<evidence type="ECO:0000259" key="1">
    <source>
        <dbReference type="Pfam" id="PF03033"/>
    </source>
</evidence>
<keyword evidence="3" id="KW-0808">Transferase</keyword>
<dbReference type="Proteomes" id="UP000183585">
    <property type="component" value="Unassembled WGS sequence"/>
</dbReference>
<organism evidence="3 4">
    <name type="scientific">Micromonospora carbonacea</name>
    <dbReference type="NCBI Taxonomy" id="47853"/>
    <lineage>
        <taxon>Bacteria</taxon>
        <taxon>Bacillati</taxon>
        <taxon>Actinomycetota</taxon>
        <taxon>Actinomycetes</taxon>
        <taxon>Micromonosporales</taxon>
        <taxon>Micromonosporaceae</taxon>
        <taxon>Micromonospora</taxon>
    </lineage>
</organism>
<reference evidence="4" key="1">
    <citation type="submission" date="2016-06" db="EMBL/GenBank/DDBJ databases">
        <authorList>
            <person name="Varghese N."/>
            <person name="Submissions Spin"/>
        </authorList>
    </citation>
    <scope>NUCLEOTIDE SEQUENCE [LARGE SCALE GENOMIC DNA]</scope>
    <source>
        <strain evidence="4">DSM 43168</strain>
    </source>
</reference>
<dbReference type="GO" id="GO:0005975">
    <property type="term" value="P:carbohydrate metabolic process"/>
    <property type="evidence" value="ECO:0007669"/>
    <property type="project" value="InterPro"/>
</dbReference>
<evidence type="ECO:0000313" key="4">
    <source>
        <dbReference type="Proteomes" id="UP000183585"/>
    </source>
</evidence>
<feature type="domain" description="Erythromycin biosynthesis protein CIII-like C-terminal" evidence="2">
    <location>
        <begin position="292"/>
        <end position="397"/>
    </location>
</feature>
<dbReference type="GO" id="GO:0016758">
    <property type="term" value="F:hexosyltransferase activity"/>
    <property type="evidence" value="ECO:0007669"/>
    <property type="project" value="InterPro"/>
</dbReference>
<name>A0A1C5A5S5_9ACTN</name>
<dbReference type="EMBL" id="FMCT01000011">
    <property type="protein sequence ID" value="SCF40431.1"/>
    <property type="molecule type" value="Genomic_DNA"/>
</dbReference>
<dbReference type="SUPFAM" id="SSF53756">
    <property type="entry name" value="UDP-Glycosyltransferase/glycogen phosphorylase"/>
    <property type="match status" value="1"/>
</dbReference>
<dbReference type="InterPro" id="IPR010610">
    <property type="entry name" value="EryCIII-like_C"/>
</dbReference>
<proteinExistence type="predicted"/>
<dbReference type="CDD" id="cd03784">
    <property type="entry name" value="GT1_Gtf-like"/>
    <property type="match status" value="1"/>
</dbReference>
<sequence>MRFLLSAIGSRGDVQPVVALAMQLRALDQEVRLCAPPDFAKWIGSFGLPFVPIGPEWRRSASSVRQTPRVPASPTRVRQLAAASLAVQFEVFSAAVEGCDAVVAVTALQVAARSVAELHGLPYVFATWSPAVFPSPHHPPPPLPQSGQAPAPATADNAALWAENARHFNDTFGAALDARRAAVGLPPAGDVRSHMFTDRPWLAADPALAPWPGPADLDVVQTGAWILPDERALPPELESFLAAGEPPVYFGFGSIAVDQHLTTTLVRAARALGRRVLVSRGWASLAAVDGQPDCLAVGEVNQQTLFPRVAAVVHHGGAGTTTAAARAGAPQVVVPQVYDQHYFARRVDALGVGSAHEPVPPSVDSLVAALTVALRPEVADRARALAAAVRADGAATAAQRLVAAHAAAPR</sequence>
<dbReference type="InterPro" id="IPR002213">
    <property type="entry name" value="UDP_glucos_trans"/>
</dbReference>
<dbReference type="AlphaFoldDB" id="A0A1C5A5S5"/>
<dbReference type="PANTHER" id="PTHR48050:SF13">
    <property type="entry name" value="STEROL 3-BETA-GLUCOSYLTRANSFERASE UGT80A2"/>
    <property type="match status" value="1"/>
</dbReference>
<dbReference type="Gene3D" id="3.40.50.2000">
    <property type="entry name" value="Glycogen Phosphorylase B"/>
    <property type="match status" value="2"/>
</dbReference>
<dbReference type="GO" id="GO:0033072">
    <property type="term" value="P:vancomycin biosynthetic process"/>
    <property type="evidence" value="ECO:0007669"/>
    <property type="project" value="UniProtKB-ARBA"/>
</dbReference>
<dbReference type="FunFam" id="3.40.50.2000:FF:000009">
    <property type="entry name" value="Sterol 3-beta-glucosyltransferase UGT80A2"/>
    <property type="match status" value="1"/>
</dbReference>
<accession>A0A1C5A5S5</accession>